<dbReference type="RefSeq" id="WP_040098037.1">
    <property type="nucleotide sequence ID" value="NZ_JWJD01000002.1"/>
</dbReference>
<dbReference type="AlphaFoldDB" id="A0A0C2HIQ0"/>
<name>A0A0C2HIQ0_9BACT</name>
<evidence type="ECO:0000313" key="3">
    <source>
        <dbReference type="Proteomes" id="UP000035068"/>
    </source>
</evidence>
<protein>
    <recommendedName>
        <fullName evidence="1">Type 4 fimbrial biogenesis protein PilX N-terminal domain-containing protein</fullName>
    </recommendedName>
</protein>
<sequence>MKHFIVFPSHLSNQRGTALVLVLTMLAVLLILGSLALTSTTVDVKIAGNYRAANESLSAAERGLQVGLGELSDGLDLNNFSELIRIDRSGLYIPKNNEPQVNNGANVIANGPPPVGSGMDATTASGFQSQYYVVEVHGVFPVDAPNASRSELEMQVSRIVAK</sequence>
<feature type="domain" description="Type 4 fimbrial biogenesis protein PilX N-terminal" evidence="1">
    <location>
        <begin position="15"/>
        <end position="64"/>
    </location>
</feature>
<accession>A0A0C2HIQ0</accession>
<keyword evidence="3" id="KW-1185">Reference proteome</keyword>
<dbReference type="InterPro" id="IPR025746">
    <property type="entry name" value="PilX_N_dom"/>
</dbReference>
<dbReference type="Proteomes" id="UP000035068">
    <property type="component" value="Unassembled WGS sequence"/>
</dbReference>
<dbReference type="Pfam" id="PF14341">
    <property type="entry name" value="PilX_N"/>
    <property type="match status" value="1"/>
</dbReference>
<comment type="caution">
    <text evidence="2">The sequence shown here is derived from an EMBL/GenBank/DDBJ whole genome shotgun (WGS) entry which is preliminary data.</text>
</comment>
<organism evidence="2 3">
    <name type="scientific">Geoalkalibacter ferrihydriticus DSM 17813</name>
    <dbReference type="NCBI Taxonomy" id="1121915"/>
    <lineage>
        <taxon>Bacteria</taxon>
        <taxon>Pseudomonadati</taxon>
        <taxon>Thermodesulfobacteriota</taxon>
        <taxon>Desulfuromonadia</taxon>
        <taxon>Desulfuromonadales</taxon>
        <taxon>Geoalkalibacteraceae</taxon>
        <taxon>Geoalkalibacter</taxon>
    </lineage>
</organism>
<dbReference type="EMBL" id="JWJD01000002">
    <property type="protein sequence ID" value="KIH76926.1"/>
    <property type="molecule type" value="Genomic_DNA"/>
</dbReference>
<reference evidence="2 3" key="1">
    <citation type="submission" date="2014-12" db="EMBL/GenBank/DDBJ databases">
        <title>Genomes of Geoalkalibacter ferrihydriticus and Geoalkalibacter subterraneus, two haloalkaliphilic metal-reducing members of the Geobacteraceae.</title>
        <authorList>
            <person name="Badalamenti J.P."/>
            <person name="Torres C.I."/>
            <person name="Krajmalnik-Brown R."/>
            <person name="Bond D.R."/>
        </authorList>
    </citation>
    <scope>NUCLEOTIDE SEQUENCE [LARGE SCALE GENOMIC DNA]</scope>
    <source>
        <strain evidence="2 3">DSM 17813</strain>
    </source>
</reference>
<evidence type="ECO:0000313" key="2">
    <source>
        <dbReference type="EMBL" id="KIH76926.1"/>
    </source>
</evidence>
<proteinExistence type="predicted"/>
<evidence type="ECO:0000259" key="1">
    <source>
        <dbReference type="Pfam" id="PF14341"/>
    </source>
</evidence>
<gene>
    <name evidence="2" type="ORF">GFER_07510</name>
</gene>